<name>A0A0U2U6F3_9BURK</name>
<dbReference type="PANTHER" id="PTHR22602">
    <property type="entry name" value="TRANSFERASE CAF17, MITOCHONDRIAL-RELATED"/>
    <property type="match status" value="1"/>
</dbReference>
<dbReference type="KEGG" id="rdp:RD2015_3157"/>
<dbReference type="InterPro" id="IPR027266">
    <property type="entry name" value="TrmE/GcvT-like"/>
</dbReference>
<dbReference type="GO" id="GO:0016226">
    <property type="term" value="P:iron-sulfur cluster assembly"/>
    <property type="evidence" value="ECO:0007669"/>
    <property type="project" value="TreeGrafter"/>
</dbReference>
<proteinExistence type="predicted"/>
<dbReference type="PANTHER" id="PTHR22602:SF0">
    <property type="entry name" value="TRANSFERASE CAF17, MITOCHONDRIAL-RELATED"/>
    <property type="match status" value="1"/>
</dbReference>
<dbReference type="STRING" id="76731.RD2015_3157"/>
<keyword evidence="3" id="KW-1185">Reference proteome</keyword>
<keyword evidence="1" id="KW-0809">Transit peptide</keyword>
<sequence length="356" mass="37409">MIIGPMTQIAQPTSSVSAAPMAGAVRLTDFGVMRAQGEEAAKFLHSQLTQDLALQSAQQARLAGYCSAKGRLLATMLAVKPDDQTVLMALPADVLPATLKRLSMFVLRAKCKLSDASGEWAAWGLVGDAASAWVAASLGGEAPAQTWQVARFKPALPDARAQADSQGQPSAGDSATAESVVEALVTRLPDDGTAPRFLLLQPTAFAAPDLPTIALEDWHGLDVRAGLAWVRGATVEQFVPQMVNLELIGGVNFQKGCYPGQEVVARSQYRGTIKRRTHPFVLEGDTPAQLAQEIFHSEDPGQPAGLVAATGRSGGHAVLLAEVKLAALESGSLHLGSADGPRLIQQPLPYTVGEPQ</sequence>
<dbReference type="AlphaFoldDB" id="A0A0U2U6F3"/>
<dbReference type="PATRIC" id="fig|76731.3.peg.3234"/>
<reference evidence="2 3" key="1">
    <citation type="submission" date="2015-12" db="EMBL/GenBank/DDBJ databases">
        <title>Complete genome of Roseateles depolymerans KCTC 42856.</title>
        <authorList>
            <person name="Kim K.M."/>
        </authorList>
    </citation>
    <scope>NUCLEOTIDE SEQUENCE [LARGE SCALE GENOMIC DNA]</scope>
    <source>
        <strain evidence="2 3">KCTC 42856</strain>
    </source>
</reference>
<evidence type="ECO:0000313" key="3">
    <source>
        <dbReference type="Proteomes" id="UP000060699"/>
    </source>
</evidence>
<evidence type="ECO:0000256" key="1">
    <source>
        <dbReference type="ARBA" id="ARBA00022946"/>
    </source>
</evidence>
<gene>
    <name evidence="2" type="ORF">RD2015_3157</name>
</gene>
<dbReference type="SUPFAM" id="SSF103025">
    <property type="entry name" value="Folate-binding domain"/>
    <property type="match status" value="1"/>
</dbReference>
<protein>
    <submittedName>
        <fullName evidence="2">Folate-binding protein</fullName>
    </submittedName>
</protein>
<dbReference type="Gene3D" id="3.30.1360.120">
    <property type="entry name" value="Probable tRNA modification gtpase trme, domain 1"/>
    <property type="match status" value="1"/>
</dbReference>
<dbReference type="NCBIfam" id="TIGR03317">
    <property type="entry name" value="ygfZ_signature"/>
    <property type="match status" value="1"/>
</dbReference>
<dbReference type="EMBL" id="CP013729">
    <property type="protein sequence ID" value="ALV07617.1"/>
    <property type="molecule type" value="Genomic_DNA"/>
</dbReference>
<accession>A0A0U2U6F3</accession>
<dbReference type="InterPro" id="IPR017703">
    <property type="entry name" value="YgfZ/GCV_T_CS"/>
</dbReference>
<evidence type="ECO:0000313" key="2">
    <source>
        <dbReference type="EMBL" id="ALV07617.1"/>
    </source>
</evidence>
<dbReference type="InterPro" id="IPR045179">
    <property type="entry name" value="YgfZ/GcvT"/>
</dbReference>
<dbReference type="OrthoDB" id="9796287at2"/>
<organism evidence="2 3">
    <name type="scientific">Roseateles depolymerans</name>
    <dbReference type="NCBI Taxonomy" id="76731"/>
    <lineage>
        <taxon>Bacteria</taxon>
        <taxon>Pseudomonadati</taxon>
        <taxon>Pseudomonadota</taxon>
        <taxon>Betaproteobacteria</taxon>
        <taxon>Burkholderiales</taxon>
        <taxon>Sphaerotilaceae</taxon>
        <taxon>Roseateles</taxon>
    </lineage>
</organism>
<dbReference type="Proteomes" id="UP000060699">
    <property type="component" value="Chromosome"/>
</dbReference>